<dbReference type="SUPFAM" id="SSF52540">
    <property type="entry name" value="P-loop containing nucleoside triphosphate hydrolases"/>
    <property type="match status" value="1"/>
</dbReference>
<dbReference type="AlphaFoldDB" id="A0A813VC67"/>
<accession>A0A813VC67</accession>
<feature type="domain" description="DUF8206" evidence="1">
    <location>
        <begin position="337"/>
        <end position="413"/>
    </location>
</feature>
<keyword evidence="4" id="KW-1185">Reference proteome</keyword>
<sequence>MFNNYRNQSSPENDINILLLGETGVGKTTFINAFINCLYYNTLDDALNGELKVIIPSSFTVTESESFNSTNIVIGTPDNNENFETDGESSTQSCRSYSFRIGNRLVRLIDGPGVGDTRGVDHEARNFEHILRYINQYEHLNGICILLKPEVTRLNIYFRYCIKELLRHLHVNAKDNIMFIFTNSRTTFYRPGSTTTILKTLLKDLHEKTGVEVPFHRQNTFMFDSESFRFLAVCKHGLTFLNQYKDNYSESWSKSVDEYIRLITCIFQCDLHAVQDTQSLNEAQILIHKLSRPIGEIATLIQENILMAKQYKEKILNNQTNQISNKIPQKTGKFIPLRQRLTVCVSTKCTEIIQVNGEQRINYSSNCHVGCSLHRVVQECIGHPIIKGCRALKKTGLCRECGCDWTKHMHITYRYERNLEYININNSDLSTTPQSIITLIDKRISDLRNEEKEIRHICVKLSQFLKAYSITPFNDDMIEYLRHYINEERQKQMAGTDNTEIIRGLEQMMKDYTDEMNLYTNSISVQYKSISEDNFDNTTNINEIYNLVQKLYDLPINGKLIQEQVTKMNQGRAQAATTDERYIELPIGYNSPQILENLKKIVTQKKR</sequence>
<organism evidence="2 5">
    <name type="scientific">Adineta steineri</name>
    <dbReference type="NCBI Taxonomy" id="433720"/>
    <lineage>
        <taxon>Eukaryota</taxon>
        <taxon>Metazoa</taxon>
        <taxon>Spiralia</taxon>
        <taxon>Gnathifera</taxon>
        <taxon>Rotifera</taxon>
        <taxon>Eurotatoria</taxon>
        <taxon>Bdelloidea</taxon>
        <taxon>Adinetida</taxon>
        <taxon>Adinetidae</taxon>
        <taxon>Adineta</taxon>
    </lineage>
</organism>
<dbReference type="PANTHER" id="PTHR32046">
    <property type="entry name" value="G DOMAIN-CONTAINING PROTEIN"/>
    <property type="match status" value="1"/>
</dbReference>
<dbReference type="EMBL" id="CAJNOI010000021">
    <property type="protein sequence ID" value="CAF0839663.1"/>
    <property type="molecule type" value="Genomic_DNA"/>
</dbReference>
<protein>
    <recommendedName>
        <fullName evidence="1">DUF8206 domain-containing protein</fullName>
    </recommendedName>
</protein>
<dbReference type="OrthoDB" id="2386367at2759"/>
<proteinExistence type="predicted"/>
<dbReference type="Pfam" id="PF26633">
    <property type="entry name" value="DUF8206"/>
    <property type="match status" value="1"/>
</dbReference>
<reference evidence="2" key="1">
    <citation type="submission" date="2021-02" db="EMBL/GenBank/DDBJ databases">
        <authorList>
            <person name="Nowell W R."/>
        </authorList>
    </citation>
    <scope>NUCLEOTIDE SEQUENCE</scope>
</reference>
<dbReference type="EMBL" id="CAJNOM010000139">
    <property type="protein sequence ID" value="CAF1124650.1"/>
    <property type="molecule type" value="Genomic_DNA"/>
</dbReference>
<gene>
    <name evidence="2" type="ORF">BJG266_LOCUS7244</name>
    <name evidence="3" type="ORF">QVE165_LOCUS21591</name>
</gene>
<dbReference type="Proteomes" id="UP000663832">
    <property type="component" value="Unassembled WGS sequence"/>
</dbReference>
<dbReference type="InterPro" id="IPR027417">
    <property type="entry name" value="P-loop_NTPase"/>
</dbReference>
<dbReference type="Proteomes" id="UP000663877">
    <property type="component" value="Unassembled WGS sequence"/>
</dbReference>
<dbReference type="PROSITE" id="PS00675">
    <property type="entry name" value="SIGMA54_INTERACT_1"/>
    <property type="match status" value="1"/>
</dbReference>
<dbReference type="InterPro" id="IPR058519">
    <property type="entry name" value="DUF8206"/>
</dbReference>
<dbReference type="PANTHER" id="PTHR32046:SF11">
    <property type="entry name" value="IMMUNE-ASSOCIATED NUCLEOTIDE-BINDING PROTEIN 10-LIKE"/>
    <property type="match status" value="1"/>
</dbReference>
<evidence type="ECO:0000313" key="3">
    <source>
        <dbReference type="EMBL" id="CAF1124650.1"/>
    </source>
</evidence>
<comment type="caution">
    <text evidence="2">The sequence shown here is derived from an EMBL/GenBank/DDBJ whole genome shotgun (WGS) entry which is preliminary data.</text>
</comment>
<dbReference type="Gene3D" id="3.40.50.300">
    <property type="entry name" value="P-loop containing nucleotide triphosphate hydrolases"/>
    <property type="match status" value="1"/>
</dbReference>
<evidence type="ECO:0000313" key="4">
    <source>
        <dbReference type="Proteomes" id="UP000663832"/>
    </source>
</evidence>
<dbReference type="InterPro" id="IPR025662">
    <property type="entry name" value="Sigma_54_int_dom_ATP-bd_1"/>
</dbReference>
<name>A0A813VC67_9BILA</name>
<evidence type="ECO:0000313" key="2">
    <source>
        <dbReference type="EMBL" id="CAF0839663.1"/>
    </source>
</evidence>
<evidence type="ECO:0000313" key="5">
    <source>
        <dbReference type="Proteomes" id="UP000663877"/>
    </source>
</evidence>
<evidence type="ECO:0000259" key="1">
    <source>
        <dbReference type="Pfam" id="PF26633"/>
    </source>
</evidence>